<dbReference type="GO" id="GO:0004519">
    <property type="term" value="F:endonuclease activity"/>
    <property type="evidence" value="ECO:0007669"/>
    <property type="project" value="UniProtKB-KW"/>
</dbReference>
<proteinExistence type="predicted"/>
<dbReference type="Pfam" id="PF13392">
    <property type="entry name" value="HNH_3"/>
    <property type="match status" value="1"/>
</dbReference>
<organism evidence="2 3">
    <name type="scientific">Gordonia phage Neville</name>
    <dbReference type="NCBI Taxonomy" id="2301693"/>
    <lineage>
        <taxon>Viruses</taxon>
        <taxon>Duplodnaviria</taxon>
        <taxon>Heunggongvirae</taxon>
        <taxon>Uroviricota</taxon>
        <taxon>Caudoviricetes</taxon>
        <taxon>Deeyouvirinae</taxon>
        <taxon>Nevillevirus</taxon>
        <taxon>Nevillevirus neville</taxon>
    </lineage>
</organism>
<accession>A0A385E190</accession>
<gene>
    <name evidence="2" type="primary">119</name>
    <name evidence="2" type="ORF">SEA_NEVILLE_119</name>
</gene>
<keyword evidence="2" id="KW-0255">Endonuclease</keyword>
<dbReference type="GeneID" id="70080485"/>
<keyword evidence="2" id="KW-0378">Hydrolase</keyword>
<keyword evidence="3" id="KW-1185">Reference proteome</keyword>
<feature type="domain" description="HNH nuclease" evidence="1">
    <location>
        <begin position="76"/>
        <end position="115"/>
    </location>
</feature>
<reference evidence="2 3" key="1">
    <citation type="submission" date="2018-07" db="EMBL/GenBank/DDBJ databases">
        <authorList>
            <person name="Bragdon E."/>
            <person name="Orellana H."/>
            <person name="Sterchele H."/>
            <person name="Molloy S.D."/>
            <person name="Garlena R.A."/>
            <person name="Russell D.A."/>
            <person name="Pope W.H."/>
            <person name="Jacobs-Sera D."/>
            <person name="Hatfull G.F."/>
        </authorList>
    </citation>
    <scope>NUCLEOTIDE SEQUENCE [LARGE SCALE GENOMIC DNA]</scope>
</reference>
<sequence>MRVDRWREWGLANPCTFPDCGKPGKARGLCAGHWAQKYKYNMELRPLRKVAPRGAGTIDPNGYRHVSRDGKQVAEHRWVMEQQLGRELLSSESVHHRNGQRADNRIENLELWSTSQPYGQRVQDKVTWAKEIIEMYGDLELPCDSS</sequence>
<evidence type="ECO:0000259" key="1">
    <source>
        <dbReference type="Pfam" id="PF13392"/>
    </source>
</evidence>
<keyword evidence="2" id="KW-0540">Nuclease</keyword>
<dbReference type="KEGG" id="vg:70080485"/>
<name>A0A385E190_9CAUD</name>
<evidence type="ECO:0000313" key="2">
    <source>
        <dbReference type="EMBL" id="AXQ64499.1"/>
    </source>
</evidence>
<evidence type="ECO:0000313" key="3">
    <source>
        <dbReference type="Proteomes" id="UP000261731"/>
    </source>
</evidence>
<protein>
    <submittedName>
        <fullName evidence="2">NHN endonuclease</fullName>
    </submittedName>
</protein>
<dbReference type="SUPFAM" id="SSF54060">
    <property type="entry name" value="His-Me finger endonucleases"/>
    <property type="match status" value="1"/>
</dbReference>
<dbReference type="InterPro" id="IPR044925">
    <property type="entry name" value="His-Me_finger_sf"/>
</dbReference>
<dbReference type="InterPro" id="IPR003615">
    <property type="entry name" value="HNH_nuc"/>
</dbReference>
<dbReference type="EMBL" id="MH651182">
    <property type="protein sequence ID" value="AXQ64499.1"/>
    <property type="molecule type" value="Genomic_DNA"/>
</dbReference>
<dbReference type="Gene3D" id="3.90.75.20">
    <property type="match status" value="1"/>
</dbReference>
<dbReference type="Proteomes" id="UP000261731">
    <property type="component" value="Segment"/>
</dbReference>
<dbReference type="RefSeq" id="YP_010245968.1">
    <property type="nucleotide sequence ID" value="NC_060131.1"/>
</dbReference>